<feature type="non-terminal residue" evidence="1">
    <location>
        <position position="1"/>
    </location>
</feature>
<reference evidence="1" key="1">
    <citation type="journal article" date="2023" name="Insect Mol. Biol.">
        <title>Genome sequencing provides insights into the evolution of gene families encoding plant cell wall-degrading enzymes in longhorned beetles.</title>
        <authorList>
            <person name="Shin N.R."/>
            <person name="Okamura Y."/>
            <person name="Kirsch R."/>
            <person name="Pauchet Y."/>
        </authorList>
    </citation>
    <scope>NUCLEOTIDE SEQUENCE</scope>
    <source>
        <strain evidence="1">AMC_N1</strain>
    </source>
</reference>
<dbReference type="PANTHER" id="PTHR47326:SF1">
    <property type="entry name" value="HTH PSQ-TYPE DOMAIN-CONTAINING PROTEIN"/>
    <property type="match status" value="1"/>
</dbReference>
<dbReference type="Gene3D" id="3.30.420.10">
    <property type="entry name" value="Ribonuclease H-like superfamily/Ribonuclease H"/>
    <property type="match status" value="1"/>
</dbReference>
<comment type="caution">
    <text evidence="1">The sequence shown here is derived from an EMBL/GenBank/DDBJ whole genome shotgun (WGS) entry which is preliminary data.</text>
</comment>
<evidence type="ECO:0000313" key="1">
    <source>
        <dbReference type="EMBL" id="KAJ8959993.1"/>
    </source>
</evidence>
<accession>A0AAV8Z721</accession>
<sequence>VNGMGAQELLFLTEICPIIKHFFLPKGVYVNEAPNNSERGRRRTRRAIRNVENVLHAVEVNCIISTRQLASQTNISQSVVFRILKEQQLHPFHYRQAQDILPQDLPLRRQCCQLLLYKHAEDPRFLANIIFSDESKFTRSGVFNMHNEYVWAKENPHARKVTHYQQSFKINVWAATLGNRLLGCDIIPENLNGELYQEFLSTRFHEFLEDIPLARRGCPTFE</sequence>
<gene>
    <name evidence="1" type="ORF">NQ318_009428</name>
</gene>
<proteinExistence type="predicted"/>
<dbReference type="AlphaFoldDB" id="A0AAV8Z721"/>
<dbReference type="InterPro" id="IPR036397">
    <property type="entry name" value="RNaseH_sf"/>
</dbReference>
<dbReference type="EMBL" id="JAPWTK010000010">
    <property type="protein sequence ID" value="KAJ8959993.1"/>
    <property type="molecule type" value="Genomic_DNA"/>
</dbReference>
<protein>
    <recommendedName>
        <fullName evidence="3">Transposase</fullName>
    </recommendedName>
</protein>
<keyword evidence="2" id="KW-1185">Reference proteome</keyword>
<name>A0AAV8Z721_9CUCU</name>
<organism evidence="1 2">
    <name type="scientific">Aromia moschata</name>
    <dbReference type="NCBI Taxonomy" id="1265417"/>
    <lineage>
        <taxon>Eukaryota</taxon>
        <taxon>Metazoa</taxon>
        <taxon>Ecdysozoa</taxon>
        <taxon>Arthropoda</taxon>
        <taxon>Hexapoda</taxon>
        <taxon>Insecta</taxon>
        <taxon>Pterygota</taxon>
        <taxon>Neoptera</taxon>
        <taxon>Endopterygota</taxon>
        <taxon>Coleoptera</taxon>
        <taxon>Polyphaga</taxon>
        <taxon>Cucujiformia</taxon>
        <taxon>Chrysomeloidea</taxon>
        <taxon>Cerambycidae</taxon>
        <taxon>Cerambycinae</taxon>
        <taxon>Callichromatini</taxon>
        <taxon>Aromia</taxon>
    </lineage>
</organism>
<evidence type="ECO:0008006" key="3">
    <source>
        <dbReference type="Google" id="ProtNLM"/>
    </source>
</evidence>
<dbReference type="Proteomes" id="UP001162162">
    <property type="component" value="Unassembled WGS sequence"/>
</dbReference>
<evidence type="ECO:0000313" key="2">
    <source>
        <dbReference type="Proteomes" id="UP001162162"/>
    </source>
</evidence>
<dbReference type="PANTHER" id="PTHR47326">
    <property type="entry name" value="TRANSPOSABLE ELEMENT TC3 TRANSPOSASE-LIKE PROTEIN"/>
    <property type="match status" value="1"/>
</dbReference>
<dbReference type="GO" id="GO:0003676">
    <property type="term" value="F:nucleic acid binding"/>
    <property type="evidence" value="ECO:0007669"/>
    <property type="project" value="InterPro"/>
</dbReference>